<dbReference type="Gene3D" id="1.20.1740.10">
    <property type="entry name" value="Amino acid/polyamine transporter I"/>
    <property type="match status" value="1"/>
</dbReference>
<reference evidence="3 4" key="1">
    <citation type="submission" date="2019-03" db="EMBL/GenBank/DDBJ databases">
        <title>Genomic Encyclopedia of Type Strains, Phase III (KMG-III): the genomes of soil and plant-associated and newly described type strains.</title>
        <authorList>
            <person name="Whitman W."/>
        </authorList>
    </citation>
    <scope>NUCLEOTIDE SEQUENCE [LARGE SCALE GENOMIC DNA]</scope>
    <source>
        <strain evidence="3 4">VKM Ac-2573</strain>
    </source>
</reference>
<dbReference type="AlphaFoldDB" id="A0A4R8C6V8"/>
<sequence length="166" mass="18124">MIGGSSLARSGAAVKRWHEKFERRSQRRPGRTMRLFALAGALFTVNGLTEANGWHDVASLASVLVLLSFVIVAPRALYDGRSGPWADRHKVLSWLLAAVFMGAAGFLAVSAFLDDWKFGLFVMMPVAALTVARLIADRRRVNTDKGSSSGLDDDPSVLRRSGCFEE</sequence>
<evidence type="ECO:0000313" key="3">
    <source>
        <dbReference type="EMBL" id="TDW70961.1"/>
    </source>
</evidence>
<dbReference type="Proteomes" id="UP000295146">
    <property type="component" value="Unassembled WGS sequence"/>
</dbReference>
<feature type="region of interest" description="Disordered" evidence="1">
    <location>
        <begin position="143"/>
        <end position="166"/>
    </location>
</feature>
<keyword evidence="2" id="KW-0472">Membrane</keyword>
<feature type="transmembrane region" description="Helical" evidence="2">
    <location>
        <begin position="57"/>
        <end position="78"/>
    </location>
</feature>
<keyword evidence="4" id="KW-1185">Reference proteome</keyword>
<evidence type="ECO:0000313" key="4">
    <source>
        <dbReference type="Proteomes" id="UP000295146"/>
    </source>
</evidence>
<accession>A0A4R8C6V8</accession>
<name>A0A4R8C6V8_9ACTN</name>
<evidence type="ECO:0000256" key="2">
    <source>
        <dbReference type="SAM" id="Phobius"/>
    </source>
</evidence>
<protein>
    <submittedName>
        <fullName evidence="3">Uncharacterized protein</fullName>
    </submittedName>
</protein>
<feature type="transmembrane region" description="Helical" evidence="2">
    <location>
        <begin position="118"/>
        <end position="136"/>
    </location>
</feature>
<evidence type="ECO:0000256" key="1">
    <source>
        <dbReference type="SAM" id="MobiDB-lite"/>
    </source>
</evidence>
<keyword evidence="2" id="KW-0812">Transmembrane</keyword>
<gene>
    <name evidence="3" type="ORF">EV653_5030</name>
</gene>
<dbReference type="EMBL" id="SODP01000002">
    <property type="protein sequence ID" value="TDW70961.1"/>
    <property type="molecule type" value="Genomic_DNA"/>
</dbReference>
<keyword evidence="2" id="KW-1133">Transmembrane helix</keyword>
<proteinExistence type="predicted"/>
<comment type="caution">
    <text evidence="3">The sequence shown here is derived from an EMBL/GenBank/DDBJ whole genome shotgun (WGS) entry which is preliminary data.</text>
</comment>
<organism evidence="3 4">
    <name type="scientific">Kribbella pratensis</name>
    <dbReference type="NCBI Taxonomy" id="2512112"/>
    <lineage>
        <taxon>Bacteria</taxon>
        <taxon>Bacillati</taxon>
        <taxon>Actinomycetota</taxon>
        <taxon>Actinomycetes</taxon>
        <taxon>Propionibacteriales</taxon>
        <taxon>Kribbellaceae</taxon>
        <taxon>Kribbella</taxon>
    </lineage>
</organism>
<feature type="transmembrane region" description="Helical" evidence="2">
    <location>
        <begin position="90"/>
        <end position="112"/>
    </location>
</feature>